<dbReference type="SUPFAM" id="SSF56726">
    <property type="entry name" value="DNA topoisomerase IV, alpha subunit"/>
    <property type="match status" value="1"/>
</dbReference>
<dbReference type="GO" id="GO:0003677">
    <property type="term" value="F:DNA binding"/>
    <property type="evidence" value="ECO:0007669"/>
    <property type="project" value="InterPro"/>
</dbReference>
<dbReference type="InterPro" id="IPR034136">
    <property type="entry name" value="TOPRIM_Topo6A/Spo11"/>
</dbReference>
<dbReference type="PANTHER" id="PTHR10848:SF4">
    <property type="entry name" value="DNA TOPOISOMERASE 6 SUBUNIT A"/>
    <property type="match status" value="1"/>
</dbReference>
<dbReference type="Proteomes" id="UP000245207">
    <property type="component" value="Unassembled WGS sequence"/>
</dbReference>
<protein>
    <submittedName>
        <fullName evidence="3">DNA topoisomerase 6 subunit A</fullName>
    </submittedName>
</protein>
<dbReference type="EMBL" id="PKPP01001539">
    <property type="protein sequence ID" value="PWA81875.1"/>
    <property type="molecule type" value="Genomic_DNA"/>
</dbReference>
<gene>
    <name evidence="3" type="ORF">CTI12_AA182290</name>
</gene>
<dbReference type="OrthoDB" id="5377392at2759"/>
<dbReference type="GO" id="GO:0000706">
    <property type="term" value="P:meiotic DNA double-strand break processing"/>
    <property type="evidence" value="ECO:0007669"/>
    <property type="project" value="TreeGrafter"/>
</dbReference>
<dbReference type="CDD" id="cd00223">
    <property type="entry name" value="TOPRIM_TopoIIB_SPO"/>
    <property type="match status" value="1"/>
</dbReference>
<evidence type="ECO:0000313" key="4">
    <source>
        <dbReference type="Proteomes" id="UP000245207"/>
    </source>
</evidence>
<evidence type="ECO:0000313" key="3">
    <source>
        <dbReference type="EMBL" id="PWA81875.1"/>
    </source>
</evidence>
<feature type="region of interest" description="Disordered" evidence="1">
    <location>
        <begin position="1"/>
        <end position="31"/>
    </location>
</feature>
<dbReference type="AlphaFoldDB" id="A0A2U1P800"/>
<keyword evidence="3" id="KW-0413">Isomerase</keyword>
<evidence type="ECO:0000256" key="1">
    <source>
        <dbReference type="SAM" id="MobiDB-lite"/>
    </source>
</evidence>
<sequence length="478" mass="54134">MAPNRKRKAYSNRPAKRSRHDSDFNQKSFSRSKLEEEYLDDDFERSVSGAYDYDLEDGERSVLGAYDLKDGERSVSGAYDLEDGERSVSGAYDLEDGERSVSGAYDYDLEDGKRSVSGAYDYPLEEGEGSVLGACDYPLEDGEGSVSGEFEDILKIEDLELPVPEGSVDPFDFNVDLVESESRFNNDLEMKNMAKSVKTVTKNMAKSVKTVAVWNKKASASKKDRDKSSPLIELSELNRVNLSDEDLELPIPEGSVNPFDFNVDLVESESRFNKYLEKKNMAKFVKTVTVCCISFDVNGVMVDARKSVDGFVIPQIVGNIYCDAAFVLLVEDCATFYELAKRRFYERFQCVILRTKGPDFACKQFLKKLKTQLHVPVLALVDPCCLKLLSAFEIDIKWLGVFPSDAYISPDDQVFIKPLTEEDIKIGKELLVDDFVKTNPKWVKELNLMLRKNKKVELQAFSADPIFFDDFYFPMKLL</sequence>
<dbReference type="GO" id="GO:0003918">
    <property type="term" value="F:DNA topoisomerase type II (double strand cut, ATP-hydrolyzing) activity"/>
    <property type="evidence" value="ECO:0007669"/>
    <property type="project" value="InterPro"/>
</dbReference>
<feature type="domain" description="Topoisomerase 6 subunit A/Spo11 TOPRIM" evidence="2">
    <location>
        <begin position="326"/>
        <end position="477"/>
    </location>
</feature>
<dbReference type="GO" id="GO:0007131">
    <property type="term" value="P:reciprocal meiotic recombination"/>
    <property type="evidence" value="ECO:0007669"/>
    <property type="project" value="TreeGrafter"/>
</dbReference>
<proteinExistence type="predicted"/>
<name>A0A2U1P800_ARTAN</name>
<dbReference type="GO" id="GO:0042138">
    <property type="term" value="P:meiotic DNA double-strand break formation"/>
    <property type="evidence" value="ECO:0007669"/>
    <property type="project" value="TreeGrafter"/>
</dbReference>
<dbReference type="PANTHER" id="PTHR10848">
    <property type="entry name" value="MEIOTIC RECOMBINATION PROTEIN SPO11"/>
    <property type="match status" value="1"/>
</dbReference>
<comment type="caution">
    <text evidence="3">The sequence shown here is derived from an EMBL/GenBank/DDBJ whole genome shotgun (WGS) entry which is preliminary data.</text>
</comment>
<keyword evidence="4" id="KW-1185">Reference proteome</keyword>
<dbReference type="STRING" id="35608.A0A2U1P800"/>
<evidence type="ECO:0000259" key="2">
    <source>
        <dbReference type="Pfam" id="PF21180"/>
    </source>
</evidence>
<dbReference type="GO" id="GO:0000228">
    <property type="term" value="C:nuclear chromosome"/>
    <property type="evidence" value="ECO:0007669"/>
    <property type="project" value="TreeGrafter"/>
</dbReference>
<dbReference type="Pfam" id="PF21180">
    <property type="entry name" value="TOP6A-Spo11_Toprim"/>
    <property type="match status" value="1"/>
</dbReference>
<reference evidence="3 4" key="1">
    <citation type="journal article" date="2018" name="Mol. Plant">
        <title>The genome of Artemisia annua provides insight into the evolution of Asteraceae family and artemisinin biosynthesis.</title>
        <authorList>
            <person name="Shen Q."/>
            <person name="Zhang L."/>
            <person name="Liao Z."/>
            <person name="Wang S."/>
            <person name="Yan T."/>
            <person name="Shi P."/>
            <person name="Liu M."/>
            <person name="Fu X."/>
            <person name="Pan Q."/>
            <person name="Wang Y."/>
            <person name="Lv Z."/>
            <person name="Lu X."/>
            <person name="Zhang F."/>
            <person name="Jiang W."/>
            <person name="Ma Y."/>
            <person name="Chen M."/>
            <person name="Hao X."/>
            <person name="Li L."/>
            <person name="Tang Y."/>
            <person name="Lv G."/>
            <person name="Zhou Y."/>
            <person name="Sun X."/>
            <person name="Brodelius P.E."/>
            <person name="Rose J.K.C."/>
            <person name="Tang K."/>
        </authorList>
    </citation>
    <scope>NUCLEOTIDE SEQUENCE [LARGE SCALE GENOMIC DNA]</scope>
    <source>
        <strain evidence="4">cv. Huhao1</strain>
        <tissue evidence="3">Leaf</tissue>
    </source>
</reference>
<accession>A0A2U1P800</accession>
<dbReference type="InterPro" id="IPR002815">
    <property type="entry name" value="Spo11/TopoVI_A"/>
</dbReference>
<dbReference type="Gene3D" id="3.40.1360.10">
    <property type="match status" value="1"/>
</dbReference>
<organism evidence="3 4">
    <name type="scientific">Artemisia annua</name>
    <name type="common">Sweet wormwood</name>
    <dbReference type="NCBI Taxonomy" id="35608"/>
    <lineage>
        <taxon>Eukaryota</taxon>
        <taxon>Viridiplantae</taxon>
        <taxon>Streptophyta</taxon>
        <taxon>Embryophyta</taxon>
        <taxon>Tracheophyta</taxon>
        <taxon>Spermatophyta</taxon>
        <taxon>Magnoliopsida</taxon>
        <taxon>eudicotyledons</taxon>
        <taxon>Gunneridae</taxon>
        <taxon>Pentapetalae</taxon>
        <taxon>asterids</taxon>
        <taxon>campanulids</taxon>
        <taxon>Asterales</taxon>
        <taxon>Asteraceae</taxon>
        <taxon>Asteroideae</taxon>
        <taxon>Anthemideae</taxon>
        <taxon>Artemisiinae</taxon>
        <taxon>Artemisia</taxon>
    </lineage>
</organism>
<dbReference type="InterPro" id="IPR036078">
    <property type="entry name" value="Spo11/TopoVI_A_sf"/>
</dbReference>
<feature type="compositionally biased region" description="Basic residues" evidence="1">
    <location>
        <begin position="1"/>
        <end position="19"/>
    </location>
</feature>